<feature type="chain" id="PRO_5004212927" description="Leucine-binding protein domain-containing protein" evidence="5">
    <location>
        <begin position="22"/>
        <end position="389"/>
    </location>
</feature>
<evidence type="ECO:0000313" key="8">
    <source>
        <dbReference type="Proteomes" id="UP000008808"/>
    </source>
</evidence>
<dbReference type="CDD" id="cd06339">
    <property type="entry name" value="PBP1_YraM_LppC_lipoprotein-like"/>
    <property type="match status" value="1"/>
</dbReference>
<dbReference type="PANTHER" id="PTHR30483:SF6">
    <property type="entry name" value="PERIPLASMIC BINDING PROTEIN OF ABC TRANSPORTER FOR NATURAL AMINO ACIDS"/>
    <property type="match status" value="1"/>
</dbReference>
<evidence type="ECO:0000256" key="1">
    <source>
        <dbReference type="ARBA" id="ARBA00010062"/>
    </source>
</evidence>
<proteinExistence type="inferred from homology"/>
<dbReference type="SUPFAM" id="SSF53822">
    <property type="entry name" value="Periplasmic binding protein-like I"/>
    <property type="match status" value="1"/>
</dbReference>
<evidence type="ECO:0000256" key="2">
    <source>
        <dbReference type="ARBA" id="ARBA00022729"/>
    </source>
</evidence>
<reference evidence="8" key="1">
    <citation type="journal article" date="2009" name="J. Bacteriol.">
        <title>Complete genome sequence of Erythrobacter litoralis HTCC2594.</title>
        <authorList>
            <person name="Oh H.M."/>
            <person name="Giovannoni S.J."/>
            <person name="Ferriera S."/>
            <person name="Johnson J."/>
            <person name="Cho J.C."/>
        </authorList>
    </citation>
    <scope>NUCLEOTIDE SEQUENCE [LARGE SCALE GENOMIC DNA]</scope>
    <source>
        <strain evidence="8">HTCC2594</strain>
    </source>
</reference>
<dbReference type="Proteomes" id="UP000008808">
    <property type="component" value="Chromosome"/>
</dbReference>
<sequence>MMGFKLARKALVIAGAAALLAGCQVIPKGPTTSTEPVDRAPSPEPSATALPTDETRHRVALLVPMSGSNGRVGQSIANATTMALLDTNASNLRITTYDTASGAREAARRAIADGNKLILGPLLSDNVPLVRAEARPAGVPLIAYSNDESVAGPDAFVMGHLPGQSIERSVTYARSQGARNVAAIVPDGEYGRRAEMALTSALNSSGLSLAGIERYARGNTSIVSASERLKARGGYDTVLIADGARLAIQAAGVLKPGGAGDTQLLGTELWSGESAVTRASALRGAVFSAVSDARFKRFSDSYNSRFGGQPFRISTLGYDSVLLALRVARDWRVGRSFPTGQLYDDGGFLGLDGAFRFKRNGVVDRAMEVRQVRNGQVVILDAAPARFDR</sequence>
<evidence type="ECO:0000259" key="6">
    <source>
        <dbReference type="Pfam" id="PF13458"/>
    </source>
</evidence>
<dbReference type="EMBL" id="CP000157">
    <property type="protein sequence ID" value="ABC63287.1"/>
    <property type="molecule type" value="Genomic_DNA"/>
</dbReference>
<dbReference type="AlphaFoldDB" id="Q2NAK4"/>
<dbReference type="PROSITE" id="PS51257">
    <property type="entry name" value="PROKAR_LIPOPROTEIN"/>
    <property type="match status" value="1"/>
</dbReference>
<dbReference type="InterPro" id="IPR051010">
    <property type="entry name" value="BCAA_transport"/>
</dbReference>
<dbReference type="GO" id="GO:0006865">
    <property type="term" value="P:amino acid transport"/>
    <property type="evidence" value="ECO:0007669"/>
    <property type="project" value="UniProtKB-KW"/>
</dbReference>
<keyword evidence="3" id="KW-0029">Amino-acid transport</keyword>
<gene>
    <name evidence="7" type="ordered locus">ELI_05975</name>
</gene>
<dbReference type="RefSeq" id="WP_011414123.1">
    <property type="nucleotide sequence ID" value="NC_007722.1"/>
</dbReference>
<name>Q2NAK4_ERYLH</name>
<accession>Q2NAK4</accession>
<dbReference type="InterPro" id="IPR028082">
    <property type="entry name" value="Peripla_BP_I"/>
</dbReference>
<keyword evidence="2 5" id="KW-0732">Signal</keyword>
<protein>
    <recommendedName>
        <fullName evidence="6">Leucine-binding protein domain-containing protein</fullName>
    </recommendedName>
</protein>
<dbReference type="KEGG" id="eli:ELI_05975"/>
<dbReference type="InterPro" id="IPR028081">
    <property type="entry name" value="Leu-bd"/>
</dbReference>
<evidence type="ECO:0000256" key="4">
    <source>
        <dbReference type="SAM" id="MobiDB-lite"/>
    </source>
</evidence>
<feature type="signal peptide" evidence="5">
    <location>
        <begin position="1"/>
        <end position="21"/>
    </location>
</feature>
<dbReference type="HOGENOM" id="CLU_049010_0_0_5"/>
<evidence type="ECO:0000256" key="5">
    <source>
        <dbReference type="SAM" id="SignalP"/>
    </source>
</evidence>
<evidence type="ECO:0000313" key="7">
    <source>
        <dbReference type="EMBL" id="ABC63287.1"/>
    </source>
</evidence>
<dbReference type="Pfam" id="PF13458">
    <property type="entry name" value="Peripla_BP_6"/>
    <property type="match status" value="1"/>
</dbReference>
<dbReference type="PANTHER" id="PTHR30483">
    <property type="entry name" value="LEUCINE-SPECIFIC-BINDING PROTEIN"/>
    <property type="match status" value="1"/>
</dbReference>
<dbReference type="eggNOG" id="COG3107">
    <property type="taxonomic scope" value="Bacteria"/>
</dbReference>
<keyword evidence="8" id="KW-1185">Reference proteome</keyword>
<feature type="domain" description="Leucine-binding protein" evidence="6">
    <location>
        <begin position="58"/>
        <end position="374"/>
    </location>
</feature>
<keyword evidence="3" id="KW-0813">Transport</keyword>
<dbReference type="STRING" id="314225.ELI_05975"/>
<evidence type="ECO:0000256" key="3">
    <source>
        <dbReference type="ARBA" id="ARBA00022970"/>
    </source>
</evidence>
<organism evidence="7 8">
    <name type="scientific">Erythrobacter litoralis (strain HTCC2594)</name>
    <dbReference type="NCBI Taxonomy" id="314225"/>
    <lineage>
        <taxon>Bacteria</taxon>
        <taxon>Pseudomonadati</taxon>
        <taxon>Pseudomonadota</taxon>
        <taxon>Alphaproteobacteria</taxon>
        <taxon>Sphingomonadales</taxon>
        <taxon>Erythrobacteraceae</taxon>
        <taxon>Erythrobacter/Porphyrobacter group</taxon>
        <taxon>Erythrobacter</taxon>
    </lineage>
</organism>
<comment type="similarity">
    <text evidence="1">Belongs to the leucine-binding protein family.</text>
</comment>
<feature type="region of interest" description="Disordered" evidence="4">
    <location>
        <begin position="29"/>
        <end position="53"/>
    </location>
</feature>
<dbReference type="Gene3D" id="3.40.50.2300">
    <property type="match status" value="2"/>
</dbReference>